<sequence>LLRSLRRLFSGLTDIQDIRFRIIRVEGWFLLNENFQRIDWSISGRSSTVIFLFMPTDNVFVQFKGCGELLGTD</sequence>
<proteinExistence type="predicted"/>
<dbReference type="Proteomes" id="UP000092462">
    <property type="component" value="Unassembled WGS sequence"/>
</dbReference>
<name>A0A1B0DPN6_PHLPP</name>
<dbReference type="AlphaFoldDB" id="A0A1B0DPN6"/>
<dbReference type="EnsemblMetazoa" id="PPAI010472-RA">
    <property type="protein sequence ID" value="PPAI010472-PA"/>
    <property type="gene ID" value="PPAI010472"/>
</dbReference>
<evidence type="ECO:0000313" key="2">
    <source>
        <dbReference type="Proteomes" id="UP000092462"/>
    </source>
</evidence>
<dbReference type="VEuPathDB" id="VectorBase:PPAI010472"/>
<evidence type="ECO:0000313" key="1">
    <source>
        <dbReference type="EnsemblMetazoa" id="PPAI010472-PA"/>
    </source>
</evidence>
<keyword evidence="2" id="KW-1185">Reference proteome</keyword>
<reference evidence="1" key="1">
    <citation type="submission" date="2022-08" db="UniProtKB">
        <authorList>
            <consortium name="EnsemblMetazoa"/>
        </authorList>
    </citation>
    <scope>IDENTIFICATION</scope>
    <source>
        <strain evidence="1">Israel</strain>
    </source>
</reference>
<accession>A0A1B0DPN6</accession>
<protein>
    <submittedName>
        <fullName evidence="1">Uncharacterized protein</fullName>
    </submittedName>
</protein>
<dbReference type="EMBL" id="AJVK01008177">
    <property type="status" value="NOT_ANNOTATED_CDS"/>
    <property type="molecule type" value="Genomic_DNA"/>
</dbReference>
<organism evidence="1 2">
    <name type="scientific">Phlebotomus papatasi</name>
    <name type="common">Sandfly</name>
    <dbReference type="NCBI Taxonomy" id="29031"/>
    <lineage>
        <taxon>Eukaryota</taxon>
        <taxon>Metazoa</taxon>
        <taxon>Ecdysozoa</taxon>
        <taxon>Arthropoda</taxon>
        <taxon>Hexapoda</taxon>
        <taxon>Insecta</taxon>
        <taxon>Pterygota</taxon>
        <taxon>Neoptera</taxon>
        <taxon>Endopterygota</taxon>
        <taxon>Diptera</taxon>
        <taxon>Nematocera</taxon>
        <taxon>Psychodoidea</taxon>
        <taxon>Psychodidae</taxon>
        <taxon>Phlebotomus</taxon>
        <taxon>Phlebotomus</taxon>
    </lineage>
</organism>